<dbReference type="AlphaFoldDB" id="A0A375HEQ0"/>
<evidence type="ECO:0000313" key="1">
    <source>
        <dbReference type="EMBL" id="SOZ74451.1"/>
    </source>
</evidence>
<reference evidence="2 3" key="2">
    <citation type="submission" date="2018-01" db="EMBL/GenBank/DDBJ databases">
        <authorList>
            <person name="Gaut B.S."/>
            <person name="Morton B.R."/>
            <person name="Clegg M.T."/>
            <person name="Duvall M.R."/>
        </authorList>
    </citation>
    <scope>NUCLEOTIDE SEQUENCE</scope>
    <source>
        <strain evidence="2">Cupriavidus taiwanensis STM 8555</strain>
        <plasmid evidence="2">I</plasmid>
        <plasmid evidence="3">Plasmid cbm2613_p</plasmid>
    </source>
</reference>
<dbReference type="Proteomes" id="UP000256952">
    <property type="component" value="Plasmid CBM2613_p"/>
</dbReference>
<dbReference type="EMBL" id="LT984809">
    <property type="protein sequence ID" value="SPD48750.1"/>
    <property type="molecule type" value="Genomic_DNA"/>
</dbReference>
<dbReference type="EMBL" id="LT976981">
    <property type="protein sequence ID" value="SOZ74451.1"/>
    <property type="molecule type" value="Genomic_DNA"/>
</dbReference>
<name>A0A375HEQ0_9BURK</name>
<geneLocation type="plasmid" evidence="2">
    <name>I</name>
</geneLocation>
<proteinExistence type="predicted"/>
<keyword evidence="2" id="KW-0614">Plasmid</keyword>
<accession>A0A375HEQ0</accession>
<evidence type="ECO:0000313" key="2">
    <source>
        <dbReference type="EMBL" id="SPD48750.1"/>
    </source>
</evidence>
<reference evidence="1" key="1">
    <citation type="submission" date="2018-01" db="EMBL/GenBank/DDBJ databases">
        <authorList>
            <person name="Clerissi C."/>
        </authorList>
    </citation>
    <scope>NUCLEOTIDE SEQUENCE</scope>
    <source>
        <strain evidence="1">Cupriavidus taiwanensis STM 8556</strain>
        <plasmid evidence="1">CBM2613_p</plasmid>
    </source>
</reference>
<gene>
    <name evidence="2" type="ORF">CBM2612_P0095</name>
    <name evidence="1" type="ORF">CBM2613_P20018</name>
</gene>
<organism evidence="2">
    <name type="scientific">Cupriavidus taiwanensis</name>
    <dbReference type="NCBI Taxonomy" id="164546"/>
    <lineage>
        <taxon>Bacteria</taxon>
        <taxon>Pseudomonadati</taxon>
        <taxon>Pseudomonadota</taxon>
        <taxon>Betaproteobacteria</taxon>
        <taxon>Burkholderiales</taxon>
        <taxon>Burkholderiaceae</taxon>
        <taxon>Cupriavidus</taxon>
    </lineage>
</organism>
<protein>
    <submittedName>
        <fullName evidence="2">Uncharacterized protein</fullName>
    </submittedName>
</protein>
<dbReference type="RefSeq" id="WP_147298458.1">
    <property type="nucleotide sequence ID" value="NZ_LT976979.1"/>
</dbReference>
<evidence type="ECO:0000313" key="3">
    <source>
        <dbReference type="Proteomes" id="UP000256952"/>
    </source>
</evidence>
<geneLocation type="plasmid" evidence="1">
    <name>CBM2613_p</name>
</geneLocation>
<sequence>MKKLPAKSGSVRAAKFSSYVIPAPHDRDLIVDWTYTATQPIGFVSHERSDSVVQMPAIPISFVSFTWDIDLWYERARLKPGSGAIFVNAGSQEKTQKQYICQWHGRFGKAQWN</sequence>
<geneLocation type="plasmid" evidence="3">
    <name>cbm2613_p</name>
</geneLocation>